<feature type="domain" description="Mechanosensitive ion channel MscS C-terminal" evidence="9">
    <location>
        <begin position="525"/>
        <end position="606"/>
    </location>
</feature>
<dbReference type="SUPFAM" id="SSF50182">
    <property type="entry name" value="Sm-like ribonucleoproteins"/>
    <property type="match status" value="1"/>
</dbReference>
<dbReference type="InterPro" id="IPR049278">
    <property type="entry name" value="MS_channel_C"/>
</dbReference>
<dbReference type="AlphaFoldDB" id="A0A5C5VZA2"/>
<dbReference type="EMBL" id="SJPH01000004">
    <property type="protein sequence ID" value="TWT43325.1"/>
    <property type="molecule type" value="Genomic_DNA"/>
</dbReference>
<dbReference type="Gene3D" id="2.30.30.60">
    <property type="match status" value="1"/>
</dbReference>
<dbReference type="InterPro" id="IPR045042">
    <property type="entry name" value="YnaI-like"/>
</dbReference>
<keyword evidence="5 7" id="KW-1133">Transmembrane helix</keyword>
<dbReference type="PANTHER" id="PTHR43634:SF2">
    <property type="entry name" value="LOW CONDUCTANCE MECHANOSENSITIVE CHANNEL YNAI"/>
    <property type="match status" value="1"/>
</dbReference>
<accession>A0A5C5VZA2</accession>
<evidence type="ECO:0000256" key="5">
    <source>
        <dbReference type="ARBA" id="ARBA00022989"/>
    </source>
</evidence>
<proteinExistence type="inferred from homology"/>
<keyword evidence="11" id="KW-1185">Reference proteome</keyword>
<evidence type="ECO:0000259" key="8">
    <source>
        <dbReference type="Pfam" id="PF00924"/>
    </source>
</evidence>
<feature type="transmembrane region" description="Helical" evidence="7">
    <location>
        <begin position="398"/>
        <end position="421"/>
    </location>
</feature>
<name>A0A5C5VZA2_9BACT</name>
<dbReference type="Pfam" id="PF21082">
    <property type="entry name" value="MS_channel_3rd"/>
    <property type="match status" value="1"/>
</dbReference>
<dbReference type="Proteomes" id="UP000318995">
    <property type="component" value="Unassembled WGS sequence"/>
</dbReference>
<evidence type="ECO:0000256" key="4">
    <source>
        <dbReference type="ARBA" id="ARBA00022692"/>
    </source>
</evidence>
<feature type="transmembrane region" description="Helical" evidence="7">
    <location>
        <begin position="274"/>
        <end position="297"/>
    </location>
</feature>
<protein>
    <submittedName>
        <fullName evidence="10">Low conductance mechanosensitive channel YnaI</fullName>
    </submittedName>
</protein>
<dbReference type="SUPFAM" id="SSF82861">
    <property type="entry name" value="Mechanosensitive channel protein MscS (YggB), transmembrane region"/>
    <property type="match status" value="1"/>
</dbReference>
<dbReference type="Gene3D" id="1.10.287.1260">
    <property type="match status" value="1"/>
</dbReference>
<sequence length="669" mass="74020">MPKRLDNPLPHDKSMLSCYTKLPGKVAAIVAGSPLCRLLMWGLLPCGLLLCGPPALLAQTPLPMPAATDPAEPAKPAAPVATEIADEFTTPRKAYRAFLERMTGDEKKKAAELLNLSDLNAEAVKAKGPELAYKLYFVLSQLVTLPEGVKWPLTTDGAYAAIPNEPDADTPWIVGSLNRFVDYRATQIELTRDDQKRWRFSRDTVQRIEDLFAEVEIESERLAIAKAKSPAAPSQKGIPADPFRDAETPVAKTTKPFPIWFRELFPASLRTKALAWQLLPTYQWICLALIGVIGRVVERLSRSVLTRSSDGVLHRIDPDFDDTTRKVWRPVGRLVNAAVWYGGALAIGLPYEVVNILLVVLRVFTIFAAVWAAFAIIDLVAGYFSRRAKRRALKFDDLVLPLATSTAKVVAALAGVLVAIATLFDTLPSTLIGGLGIGGLAIALASQETLANFFGSITVLFDRPFEVGDWVLVEGIEGEVESVGFRSTRLRTGINSQVTLPNSKLAAASVDNWGRRKYRRYRSVLGVEYGTPPDRVEAFCEGIRELIRRQPHTRKDFYAAYFNDFGASSLDILVVVFFEVPDWPTELRERSRLLLDILRLAERLGVGFAFPTQTVHLFKGETPPHPVDLTHTERDGQRLAAEIAGELLNYQDRPGKVKFTGPTPIERKL</sequence>
<feature type="transmembrane region" description="Helical" evidence="7">
    <location>
        <begin position="334"/>
        <end position="351"/>
    </location>
</feature>
<dbReference type="InterPro" id="IPR011066">
    <property type="entry name" value="MscS_channel_C_sf"/>
</dbReference>
<keyword evidence="4 7" id="KW-0812">Transmembrane</keyword>
<dbReference type="InterPro" id="IPR011014">
    <property type="entry name" value="MscS_channel_TM-2"/>
</dbReference>
<evidence type="ECO:0000256" key="7">
    <source>
        <dbReference type="SAM" id="Phobius"/>
    </source>
</evidence>
<evidence type="ECO:0000256" key="1">
    <source>
        <dbReference type="ARBA" id="ARBA00004651"/>
    </source>
</evidence>
<organism evidence="10 11">
    <name type="scientific">Botrimarina hoheduenensis</name>
    <dbReference type="NCBI Taxonomy" id="2528000"/>
    <lineage>
        <taxon>Bacteria</taxon>
        <taxon>Pseudomonadati</taxon>
        <taxon>Planctomycetota</taxon>
        <taxon>Planctomycetia</taxon>
        <taxon>Pirellulales</taxon>
        <taxon>Lacipirellulaceae</taxon>
        <taxon>Botrimarina</taxon>
    </lineage>
</organism>
<dbReference type="GO" id="GO:0008381">
    <property type="term" value="F:mechanosensitive monoatomic ion channel activity"/>
    <property type="evidence" value="ECO:0007669"/>
    <property type="project" value="UniProtKB-ARBA"/>
</dbReference>
<comment type="similarity">
    <text evidence="2">Belongs to the MscS (TC 1.A.23) family.</text>
</comment>
<gene>
    <name evidence="10" type="primary">ynaI</name>
    <name evidence="10" type="ORF">Pla111_22760</name>
</gene>
<dbReference type="Pfam" id="PF00924">
    <property type="entry name" value="MS_channel_2nd"/>
    <property type="match status" value="1"/>
</dbReference>
<keyword evidence="3" id="KW-1003">Cell membrane</keyword>
<comment type="subcellular location">
    <subcellularLocation>
        <location evidence="1">Cell membrane</location>
        <topology evidence="1">Multi-pass membrane protein</topology>
    </subcellularLocation>
</comment>
<dbReference type="InterPro" id="IPR006685">
    <property type="entry name" value="MscS_channel_2nd"/>
</dbReference>
<evidence type="ECO:0000256" key="2">
    <source>
        <dbReference type="ARBA" id="ARBA00008017"/>
    </source>
</evidence>
<evidence type="ECO:0000256" key="6">
    <source>
        <dbReference type="ARBA" id="ARBA00023136"/>
    </source>
</evidence>
<dbReference type="GO" id="GO:0005886">
    <property type="term" value="C:plasma membrane"/>
    <property type="evidence" value="ECO:0007669"/>
    <property type="project" value="UniProtKB-SubCell"/>
</dbReference>
<dbReference type="InterPro" id="IPR010920">
    <property type="entry name" value="LSM_dom_sf"/>
</dbReference>
<dbReference type="Gene3D" id="3.30.70.100">
    <property type="match status" value="1"/>
</dbReference>
<keyword evidence="6 7" id="KW-0472">Membrane</keyword>
<feature type="transmembrane region" description="Helical" evidence="7">
    <location>
        <begin position="357"/>
        <end position="377"/>
    </location>
</feature>
<dbReference type="SUPFAM" id="SSF82689">
    <property type="entry name" value="Mechanosensitive channel protein MscS (YggB), C-terminal domain"/>
    <property type="match status" value="1"/>
</dbReference>
<dbReference type="InterPro" id="IPR023408">
    <property type="entry name" value="MscS_beta-dom_sf"/>
</dbReference>
<comment type="caution">
    <text evidence="10">The sequence shown here is derived from an EMBL/GenBank/DDBJ whole genome shotgun (WGS) entry which is preliminary data.</text>
</comment>
<dbReference type="PANTHER" id="PTHR43634">
    <property type="entry name" value="OW CONDUCTANCE MECHANOSENSITIVE CHANNEL"/>
    <property type="match status" value="1"/>
</dbReference>
<evidence type="ECO:0000313" key="10">
    <source>
        <dbReference type="EMBL" id="TWT43325.1"/>
    </source>
</evidence>
<feature type="domain" description="Mechanosensitive ion channel MscS" evidence="8">
    <location>
        <begin position="449"/>
        <end position="514"/>
    </location>
</feature>
<reference evidence="10 11" key="1">
    <citation type="submission" date="2019-02" db="EMBL/GenBank/DDBJ databases">
        <title>Deep-cultivation of Planctomycetes and their phenomic and genomic characterization uncovers novel biology.</title>
        <authorList>
            <person name="Wiegand S."/>
            <person name="Jogler M."/>
            <person name="Boedeker C."/>
            <person name="Pinto D."/>
            <person name="Vollmers J."/>
            <person name="Rivas-Marin E."/>
            <person name="Kohn T."/>
            <person name="Peeters S.H."/>
            <person name="Heuer A."/>
            <person name="Rast P."/>
            <person name="Oberbeckmann S."/>
            <person name="Bunk B."/>
            <person name="Jeske O."/>
            <person name="Meyerdierks A."/>
            <person name="Storesund J.E."/>
            <person name="Kallscheuer N."/>
            <person name="Luecker S."/>
            <person name="Lage O.M."/>
            <person name="Pohl T."/>
            <person name="Merkel B.J."/>
            <person name="Hornburger P."/>
            <person name="Mueller R.-W."/>
            <person name="Bruemmer F."/>
            <person name="Labrenz M."/>
            <person name="Spormann A.M."/>
            <person name="Op Den Camp H."/>
            <person name="Overmann J."/>
            <person name="Amann R."/>
            <person name="Jetten M.S.M."/>
            <person name="Mascher T."/>
            <person name="Medema M.H."/>
            <person name="Devos D.P."/>
            <person name="Kaster A.-K."/>
            <person name="Ovreas L."/>
            <person name="Rohde M."/>
            <person name="Galperin M.Y."/>
            <person name="Jogler C."/>
        </authorList>
    </citation>
    <scope>NUCLEOTIDE SEQUENCE [LARGE SCALE GENOMIC DNA]</scope>
    <source>
        <strain evidence="10 11">Pla111</strain>
    </source>
</reference>
<evidence type="ECO:0000256" key="3">
    <source>
        <dbReference type="ARBA" id="ARBA00022475"/>
    </source>
</evidence>
<evidence type="ECO:0000313" key="11">
    <source>
        <dbReference type="Proteomes" id="UP000318995"/>
    </source>
</evidence>
<dbReference type="RefSeq" id="WP_197524961.1">
    <property type="nucleotide sequence ID" value="NZ_SJPH01000004.1"/>
</dbReference>
<evidence type="ECO:0000259" key="9">
    <source>
        <dbReference type="Pfam" id="PF21082"/>
    </source>
</evidence>